<reference evidence="1 3" key="2">
    <citation type="journal article" date="2014" name="BMC Genomics">
        <title>An improved genome release (version Mt4.0) for the model legume Medicago truncatula.</title>
        <authorList>
            <person name="Tang H."/>
            <person name="Krishnakumar V."/>
            <person name="Bidwell S."/>
            <person name="Rosen B."/>
            <person name="Chan A."/>
            <person name="Zhou S."/>
            <person name="Gentzbittel L."/>
            <person name="Childs K.L."/>
            <person name="Yandell M."/>
            <person name="Gundlach H."/>
            <person name="Mayer K.F."/>
            <person name="Schwartz D.C."/>
            <person name="Town C.D."/>
        </authorList>
    </citation>
    <scope>GENOME REANNOTATION</scope>
    <source>
        <strain evidence="2 3">cv. Jemalong A17</strain>
    </source>
</reference>
<evidence type="ECO:0000313" key="2">
    <source>
        <dbReference type="EnsemblPlants" id="AES62938"/>
    </source>
</evidence>
<dbReference type="EnsemblPlants" id="AES62938">
    <property type="protein sequence ID" value="AES62938"/>
    <property type="gene ID" value="MTR_1g113950"/>
</dbReference>
<gene>
    <name evidence="1" type="ordered locus">MTR_1g113950</name>
</gene>
<organism evidence="1 3">
    <name type="scientific">Medicago truncatula</name>
    <name type="common">Barrel medic</name>
    <name type="synonym">Medicago tribuloides</name>
    <dbReference type="NCBI Taxonomy" id="3880"/>
    <lineage>
        <taxon>Eukaryota</taxon>
        <taxon>Viridiplantae</taxon>
        <taxon>Streptophyta</taxon>
        <taxon>Embryophyta</taxon>
        <taxon>Tracheophyta</taxon>
        <taxon>Spermatophyta</taxon>
        <taxon>Magnoliopsida</taxon>
        <taxon>eudicotyledons</taxon>
        <taxon>Gunneridae</taxon>
        <taxon>Pentapetalae</taxon>
        <taxon>rosids</taxon>
        <taxon>fabids</taxon>
        <taxon>Fabales</taxon>
        <taxon>Fabaceae</taxon>
        <taxon>Papilionoideae</taxon>
        <taxon>50 kb inversion clade</taxon>
        <taxon>NPAAA clade</taxon>
        <taxon>Hologalegina</taxon>
        <taxon>IRL clade</taxon>
        <taxon>Trifolieae</taxon>
        <taxon>Medicago</taxon>
    </lineage>
</organism>
<dbReference type="EMBL" id="CM001217">
    <property type="protein sequence ID" value="AES62938.1"/>
    <property type="molecule type" value="Genomic_DNA"/>
</dbReference>
<proteinExistence type="predicted"/>
<dbReference type="AlphaFoldDB" id="G7IDD2"/>
<sequence>MFTYSRSKDRSSFFLHRNREQTRIRWIMKEYGNEQSWTKLLSVPHIHIPRQYIFQKMTK</sequence>
<keyword evidence="3" id="KW-1185">Reference proteome</keyword>
<dbReference type="HOGENOM" id="CLU_2964281_0_0_1"/>
<evidence type="ECO:0000313" key="1">
    <source>
        <dbReference type="EMBL" id="AES62938.1"/>
    </source>
</evidence>
<name>G7IDD2_MEDTR</name>
<reference evidence="1 3" key="1">
    <citation type="journal article" date="2011" name="Nature">
        <title>The Medicago genome provides insight into the evolution of rhizobial symbioses.</title>
        <authorList>
            <person name="Young N.D."/>
            <person name="Debelle F."/>
            <person name="Oldroyd G.E."/>
            <person name="Geurts R."/>
            <person name="Cannon S.B."/>
            <person name="Udvardi M.K."/>
            <person name="Benedito V.A."/>
            <person name="Mayer K.F."/>
            <person name="Gouzy J."/>
            <person name="Schoof H."/>
            <person name="Van de Peer Y."/>
            <person name="Proost S."/>
            <person name="Cook D.R."/>
            <person name="Meyers B.C."/>
            <person name="Spannagl M."/>
            <person name="Cheung F."/>
            <person name="De Mita S."/>
            <person name="Krishnakumar V."/>
            <person name="Gundlach H."/>
            <person name="Zhou S."/>
            <person name="Mudge J."/>
            <person name="Bharti A.K."/>
            <person name="Murray J.D."/>
            <person name="Naoumkina M.A."/>
            <person name="Rosen B."/>
            <person name="Silverstein K.A."/>
            <person name="Tang H."/>
            <person name="Rombauts S."/>
            <person name="Zhao P.X."/>
            <person name="Zhou P."/>
            <person name="Barbe V."/>
            <person name="Bardou P."/>
            <person name="Bechner M."/>
            <person name="Bellec A."/>
            <person name="Berger A."/>
            <person name="Berges H."/>
            <person name="Bidwell S."/>
            <person name="Bisseling T."/>
            <person name="Choisne N."/>
            <person name="Couloux A."/>
            <person name="Denny R."/>
            <person name="Deshpande S."/>
            <person name="Dai X."/>
            <person name="Doyle J.J."/>
            <person name="Dudez A.M."/>
            <person name="Farmer A.D."/>
            <person name="Fouteau S."/>
            <person name="Franken C."/>
            <person name="Gibelin C."/>
            <person name="Gish J."/>
            <person name="Goldstein S."/>
            <person name="Gonzalez A.J."/>
            <person name="Green P.J."/>
            <person name="Hallab A."/>
            <person name="Hartog M."/>
            <person name="Hua A."/>
            <person name="Humphray S.J."/>
            <person name="Jeong D.H."/>
            <person name="Jing Y."/>
            <person name="Jocker A."/>
            <person name="Kenton S.M."/>
            <person name="Kim D.J."/>
            <person name="Klee K."/>
            <person name="Lai H."/>
            <person name="Lang C."/>
            <person name="Lin S."/>
            <person name="Macmil S.L."/>
            <person name="Magdelenat G."/>
            <person name="Matthews L."/>
            <person name="McCorrison J."/>
            <person name="Monaghan E.L."/>
            <person name="Mun J.H."/>
            <person name="Najar F.Z."/>
            <person name="Nicholson C."/>
            <person name="Noirot C."/>
            <person name="O'Bleness M."/>
            <person name="Paule C.R."/>
            <person name="Poulain J."/>
            <person name="Prion F."/>
            <person name="Qin B."/>
            <person name="Qu C."/>
            <person name="Retzel E.F."/>
            <person name="Riddle C."/>
            <person name="Sallet E."/>
            <person name="Samain S."/>
            <person name="Samson N."/>
            <person name="Sanders I."/>
            <person name="Saurat O."/>
            <person name="Scarpelli C."/>
            <person name="Schiex T."/>
            <person name="Segurens B."/>
            <person name="Severin A.J."/>
            <person name="Sherrier D.J."/>
            <person name="Shi R."/>
            <person name="Sims S."/>
            <person name="Singer S.R."/>
            <person name="Sinharoy S."/>
            <person name="Sterck L."/>
            <person name="Viollet A."/>
            <person name="Wang B.B."/>
            <person name="Wang K."/>
            <person name="Wang M."/>
            <person name="Wang X."/>
            <person name="Warfsmann J."/>
            <person name="Weissenbach J."/>
            <person name="White D.D."/>
            <person name="White J.D."/>
            <person name="Wiley G.B."/>
            <person name="Wincker P."/>
            <person name="Xing Y."/>
            <person name="Yang L."/>
            <person name="Yao Z."/>
            <person name="Ying F."/>
            <person name="Zhai J."/>
            <person name="Zhou L."/>
            <person name="Zuber A."/>
            <person name="Denarie J."/>
            <person name="Dixon R.A."/>
            <person name="May G.D."/>
            <person name="Schwartz D.C."/>
            <person name="Rogers J."/>
            <person name="Quetier F."/>
            <person name="Town C.D."/>
            <person name="Roe B.A."/>
        </authorList>
    </citation>
    <scope>NUCLEOTIDE SEQUENCE [LARGE SCALE GENOMIC DNA]</scope>
    <source>
        <strain evidence="1">A17</strain>
        <strain evidence="2 3">cv. Jemalong A17</strain>
    </source>
</reference>
<dbReference type="Proteomes" id="UP000002051">
    <property type="component" value="Unassembled WGS sequence"/>
</dbReference>
<accession>G7IDD2</accession>
<evidence type="ECO:0000313" key="3">
    <source>
        <dbReference type="Proteomes" id="UP000002051"/>
    </source>
</evidence>
<protein>
    <submittedName>
        <fullName evidence="1 2">Uncharacterized protein</fullName>
    </submittedName>
</protein>
<reference evidence="2" key="3">
    <citation type="submission" date="2015-04" db="UniProtKB">
        <authorList>
            <consortium name="EnsemblPlants"/>
        </authorList>
    </citation>
    <scope>IDENTIFICATION</scope>
    <source>
        <strain evidence="2">cv. Jemalong A17</strain>
    </source>
</reference>
<dbReference type="PaxDb" id="3880-AES62938"/>